<accession>T2GCZ5</accession>
<reference evidence="2 3" key="1">
    <citation type="journal article" date="2013" name="J. Bacteriol.">
        <title>Roles of HynAB and Ech, the only two hydrogenases found in the model sulfate reducer Desulfovibrio gigas.</title>
        <authorList>
            <person name="Morais-Silva F.O."/>
            <person name="Santos C.I."/>
            <person name="Rodrigues R."/>
            <person name="Pereira I.A."/>
            <person name="Rodrigues-Pousada C."/>
        </authorList>
    </citation>
    <scope>NUCLEOTIDE SEQUENCE [LARGE SCALE GENOMIC DNA]</scope>
    <source>
        <strain evidence="3">ATCC 19364 / DSM 1382 / NCIMB 9332 / VKM B-1759</strain>
    </source>
</reference>
<proteinExistence type="predicted"/>
<dbReference type="Proteomes" id="UP000016587">
    <property type="component" value="Chromosome"/>
</dbReference>
<keyword evidence="1" id="KW-0732">Signal</keyword>
<dbReference type="HOGENOM" id="CLU_1438952_0_0_7"/>
<evidence type="ECO:0008006" key="4">
    <source>
        <dbReference type="Google" id="ProtNLM"/>
    </source>
</evidence>
<dbReference type="EMBL" id="CP006585">
    <property type="protein sequence ID" value="AGW13782.1"/>
    <property type="molecule type" value="Genomic_DNA"/>
</dbReference>
<dbReference type="AlphaFoldDB" id="T2GCZ5"/>
<dbReference type="RefSeq" id="WP_021760680.1">
    <property type="nucleotide sequence ID" value="NC_022444.1"/>
</dbReference>
<reference evidence="3" key="2">
    <citation type="submission" date="2013-07" db="EMBL/GenBank/DDBJ databases">
        <authorList>
            <person name="Morais-Silva F.O."/>
            <person name="Rezende A.M."/>
            <person name="Pimentel C."/>
            <person name="Resende D.M."/>
            <person name="Santos C.I."/>
            <person name="Clemente C."/>
            <person name="de Oliveira L.M."/>
            <person name="da Silva S.M."/>
            <person name="Costa D.A."/>
            <person name="Varela-Raposo A."/>
            <person name="Horacio E.C.A."/>
            <person name="Matos M."/>
            <person name="Flores O."/>
            <person name="Ruiz J.C."/>
            <person name="Rodrigues-Pousada C."/>
        </authorList>
    </citation>
    <scope>NUCLEOTIDE SEQUENCE [LARGE SCALE GENOMIC DNA]</scope>
    <source>
        <strain evidence="3">ATCC 19364 / DSM 1382 / NCIMB 9332 / VKM B-1759</strain>
    </source>
</reference>
<keyword evidence="3" id="KW-1185">Reference proteome</keyword>
<gene>
    <name evidence="2" type="ORF">DGI_2008</name>
</gene>
<dbReference type="KEGG" id="dgg:DGI_2008"/>
<sequence>MKIQIIMVGIFAFLAVAPGCVPHQTYEPKAKQPPKEYQVKFEGNNTADNNIFFASIEPVQDIKFLPANAFRIKIQNKTSRDIEILWDKTYYIHGGQTQGTFMFDGIMYLKKNDSKPNDVVFANSVLDKVIYPSALATFNRRWSNHSLPGGDNGIYITVVDGDMEIKEKIVIFVSLDSAAPKKRKRIVQ</sequence>
<protein>
    <recommendedName>
        <fullName evidence="4">Lipoprotein</fullName>
    </recommendedName>
</protein>
<evidence type="ECO:0000256" key="1">
    <source>
        <dbReference type="SAM" id="SignalP"/>
    </source>
</evidence>
<evidence type="ECO:0000313" key="2">
    <source>
        <dbReference type="EMBL" id="AGW13782.1"/>
    </source>
</evidence>
<organism evidence="2 3">
    <name type="scientific">Megalodesulfovibrio gigas (strain ATCC 19364 / DSM 1382 / NCIMB 9332 / VKM B-1759)</name>
    <name type="common">Desulfovibrio gigas</name>
    <dbReference type="NCBI Taxonomy" id="1121448"/>
    <lineage>
        <taxon>Bacteria</taxon>
        <taxon>Pseudomonadati</taxon>
        <taxon>Thermodesulfobacteriota</taxon>
        <taxon>Desulfovibrionia</taxon>
        <taxon>Desulfovibrionales</taxon>
        <taxon>Desulfovibrionaceae</taxon>
        <taxon>Megalodesulfovibrio</taxon>
    </lineage>
</organism>
<evidence type="ECO:0000313" key="3">
    <source>
        <dbReference type="Proteomes" id="UP000016587"/>
    </source>
</evidence>
<feature type="chain" id="PRO_5004588363" description="Lipoprotein" evidence="1">
    <location>
        <begin position="18"/>
        <end position="188"/>
    </location>
</feature>
<feature type="signal peptide" evidence="1">
    <location>
        <begin position="1"/>
        <end position="17"/>
    </location>
</feature>
<dbReference type="PATRIC" id="fig|1121448.10.peg.1965"/>
<name>T2GCZ5_MEGG1</name>